<reference evidence="2 3" key="1">
    <citation type="submission" date="2019-03" db="EMBL/GenBank/DDBJ databases">
        <title>Burkholderia cepacia outbreak.</title>
        <authorList>
            <person name="Farzana R."/>
            <person name="Walsh T.R."/>
        </authorList>
    </citation>
    <scope>NUCLEOTIDE SEQUENCE [LARGE SCALE GENOMIC DNA]</scope>
    <source>
        <strain evidence="3">d13</strain>
    </source>
</reference>
<feature type="transmembrane region" description="Helical" evidence="1">
    <location>
        <begin position="56"/>
        <end position="80"/>
    </location>
</feature>
<evidence type="ECO:0000313" key="3">
    <source>
        <dbReference type="Proteomes" id="UP000298234"/>
    </source>
</evidence>
<organism evidence="2 3">
    <name type="scientific">Burkholderia cepacia</name>
    <name type="common">Pseudomonas cepacia</name>
    <dbReference type="NCBI Taxonomy" id="292"/>
    <lineage>
        <taxon>Bacteria</taxon>
        <taxon>Pseudomonadati</taxon>
        <taxon>Pseudomonadota</taxon>
        <taxon>Betaproteobacteria</taxon>
        <taxon>Burkholderiales</taxon>
        <taxon>Burkholderiaceae</taxon>
        <taxon>Burkholderia</taxon>
        <taxon>Burkholderia cepacia complex</taxon>
    </lineage>
</organism>
<dbReference type="Proteomes" id="UP000298234">
    <property type="component" value="Unassembled WGS sequence"/>
</dbReference>
<protein>
    <submittedName>
        <fullName evidence="2">Uncharacterized protein</fullName>
    </submittedName>
</protein>
<evidence type="ECO:0000256" key="1">
    <source>
        <dbReference type="SAM" id="Phobius"/>
    </source>
</evidence>
<proteinExistence type="predicted"/>
<comment type="caution">
    <text evidence="2">The sequence shown here is derived from an EMBL/GenBank/DDBJ whole genome shotgun (WGS) entry which is preliminary data.</text>
</comment>
<name>A0AAX2RKE9_BURCE</name>
<dbReference type="RefSeq" id="WP_134256791.1">
    <property type="nucleotide sequence ID" value="NZ_SNSG01000032.1"/>
</dbReference>
<dbReference type="EMBL" id="SNSQ01000035">
    <property type="protein sequence ID" value="TEU41573.1"/>
    <property type="molecule type" value="Genomic_DNA"/>
</dbReference>
<accession>A0AAX2RKE9</accession>
<dbReference type="AlphaFoldDB" id="A0AAX2RKE9"/>
<gene>
    <name evidence="2" type="ORF">E3D37_26500</name>
</gene>
<keyword evidence="1" id="KW-1133">Transmembrane helix</keyword>
<evidence type="ECO:0000313" key="2">
    <source>
        <dbReference type="EMBL" id="TEU41573.1"/>
    </source>
</evidence>
<sequence>MGWTDSWNREFHEAIEARVQAEFRALFPDGLRNANDTEPWIEKMRSFYYGRMTNTAMLLTAAAAVLVAVCSLVVSVIALMH</sequence>
<keyword evidence="1" id="KW-0472">Membrane</keyword>
<keyword evidence="1" id="KW-0812">Transmembrane</keyword>